<dbReference type="InterPro" id="IPR036515">
    <property type="entry name" value="Transposase_17_sf"/>
</dbReference>
<proteinExistence type="predicted"/>
<dbReference type="GO" id="GO:0003677">
    <property type="term" value="F:DNA binding"/>
    <property type="evidence" value="ECO:0007669"/>
    <property type="project" value="InterPro"/>
</dbReference>
<protein>
    <submittedName>
        <fullName evidence="2">Transposase</fullName>
    </submittedName>
</protein>
<dbReference type="Gene3D" id="3.30.70.1290">
    <property type="entry name" value="Transposase IS200-like"/>
    <property type="match status" value="1"/>
</dbReference>
<dbReference type="Pfam" id="PF01797">
    <property type="entry name" value="Y1_Tnp"/>
    <property type="match status" value="1"/>
</dbReference>
<organism evidence="2">
    <name type="scientific">uncultured Sulfurovum sp</name>
    <dbReference type="NCBI Taxonomy" id="269237"/>
    <lineage>
        <taxon>Bacteria</taxon>
        <taxon>Pseudomonadati</taxon>
        <taxon>Campylobacterota</taxon>
        <taxon>Epsilonproteobacteria</taxon>
        <taxon>Campylobacterales</taxon>
        <taxon>Sulfurovaceae</taxon>
        <taxon>Sulfurovum</taxon>
        <taxon>environmental samples</taxon>
    </lineage>
</organism>
<dbReference type="PANTHER" id="PTHR34322:SF2">
    <property type="entry name" value="TRANSPOSASE IS200-LIKE DOMAIN-CONTAINING PROTEIN"/>
    <property type="match status" value="1"/>
</dbReference>
<evidence type="ECO:0000259" key="1">
    <source>
        <dbReference type="SMART" id="SM01321"/>
    </source>
</evidence>
<dbReference type="SMART" id="SM01321">
    <property type="entry name" value="Y1_Tnp"/>
    <property type="match status" value="1"/>
</dbReference>
<dbReference type="AlphaFoldDB" id="A0A6S6U687"/>
<accession>A0A6S6U687</accession>
<dbReference type="InterPro" id="IPR002686">
    <property type="entry name" value="Transposase_17"/>
</dbReference>
<dbReference type="GO" id="GO:0006313">
    <property type="term" value="P:DNA transposition"/>
    <property type="evidence" value="ECO:0007669"/>
    <property type="project" value="InterPro"/>
</dbReference>
<dbReference type="SUPFAM" id="SSF143422">
    <property type="entry name" value="Transposase IS200-like"/>
    <property type="match status" value="1"/>
</dbReference>
<reference evidence="2" key="1">
    <citation type="submission" date="2020-01" db="EMBL/GenBank/DDBJ databases">
        <authorList>
            <person name="Meier V. D."/>
            <person name="Meier V D."/>
        </authorList>
    </citation>
    <scope>NUCLEOTIDE SEQUENCE</scope>
    <source>
        <strain evidence="2">HLG_WM_MAG_03</strain>
    </source>
</reference>
<gene>
    <name evidence="2" type="ORF">HELGO_WM27139</name>
</gene>
<name>A0A6S6U687_9BACT</name>
<sequence length="228" mass="26962">MPRIARGETVGGIYHIINRGNMKMQVFDDAEDYEYFLELLEKGTKREKVGIHAYCLMPNHFHLLLVPKEEKSLSRLMQWVMTSHVRYYHKKNKTSGHIWQGRYKSFMVEYPKGISSLRSGQSYYLTLIRYIEANASRAKLVKRAEEWSYGSLQERVEKVRTILSEPYIELYDEWVKYVNQPLKEGELDTIRNSVNRQAPLGEEKWQMETATKYGMLSTLRRRGRPSLK</sequence>
<evidence type="ECO:0000313" key="2">
    <source>
        <dbReference type="EMBL" id="CAA6827245.1"/>
    </source>
</evidence>
<dbReference type="EMBL" id="CACVAR010000418">
    <property type="protein sequence ID" value="CAA6827245.1"/>
    <property type="molecule type" value="Genomic_DNA"/>
</dbReference>
<dbReference type="PANTHER" id="PTHR34322">
    <property type="entry name" value="TRANSPOSASE, Y1_TNP DOMAIN-CONTAINING"/>
    <property type="match status" value="1"/>
</dbReference>
<dbReference type="GO" id="GO:0004803">
    <property type="term" value="F:transposase activity"/>
    <property type="evidence" value="ECO:0007669"/>
    <property type="project" value="InterPro"/>
</dbReference>
<feature type="domain" description="Transposase IS200-like" evidence="1">
    <location>
        <begin position="9"/>
        <end position="134"/>
    </location>
</feature>